<dbReference type="PROSITE" id="PS01124">
    <property type="entry name" value="HTH_ARAC_FAMILY_2"/>
    <property type="match status" value="1"/>
</dbReference>
<protein>
    <submittedName>
        <fullName evidence="3">Helix-turn-helix domain-containing protein</fullName>
    </submittedName>
</protein>
<dbReference type="PANTHER" id="PTHR43280:SF34">
    <property type="entry name" value="ARAC-FAMILY TRANSCRIPTIONAL REGULATOR"/>
    <property type="match status" value="1"/>
</dbReference>
<dbReference type="SMART" id="SM00342">
    <property type="entry name" value="HTH_ARAC"/>
    <property type="match status" value="1"/>
</dbReference>
<dbReference type="AlphaFoldDB" id="A0A6M0R7K7"/>
<dbReference type="Gene3D" id="1.10.10.60">
    <property type="entry name" value="Homeodomain-like"/>
    <property type="match status" value="1"/>
</dbReference>
<sequence length="246" mass="28795">MTEIFYSMDHILFLNGYNDPKKHRHWSKHLLISLDGEIQCFIENQKICCTGIMISSNVYHTIDSNQKQVLVYLFDETTDISKEMDLKYLNNSPYYIITKDTVEKIKTIWNEKNTYHYTYKSILKSCNLQSKTPHIKDDRIKEVIKLLKNKKEITKEIINDLSESVYLSPSRLSHLFKEETKISLNSYLVIMKVSKTYEYILKGDNITDACLKAGFYSASHFATTNKNMFGLCAKSFQKDIKFIEVC</sequence>
<dbReference type="RefSeq" id="WP_163248474.1">
    <property type="nucleotide sequence ID" value="NZ_SXDP01000002.1"/>
</dbReference>
<organism evidence="3 4">
    <name type="scientific">Clostridium niameyense</name>
    <dbReference type="NCBI Taxonomy" id="1622073"/>
    <lineage>
        <taxon>Bacteria</taxon>
        <taxon>Bacillati</taxon>
        <taxon>Bacillota</taxon>
        <taxon>Clostridia</taxon>
        <taxon>Eubacteriales</taxon>
        <taxon>Clostridiaceae</taxon>
        <taxon>Clostridium</taxon>
    </lineage>
</organism>
<gene>
    <name evidence="3" type="ORF">FDF74_02880</name>
</gene>
<dbReference type="PANTHER" id="PTHR43280">
    <property type="entry name" value="ARAC-FAMILY TRANSCRIPTIONAL REGULATOR"/>
    <property type="match status" value="1"/>
</dbReference>
<dbReference type="Pfam" id="PF12833">
    <property type="entry name" value="HTH_18"/>
    <property type="match status" value="1"/>
</dbReference>
<name>A0A6M0R7K7_9CLOT</name>
<feature type="domain" description="HTH araC/xylS-type" evidence="2">
    <location>
        <begin position="141"/>
        <end position="239"/>
    </location>
</feature>
<keyword evidence="1" id="KW-0238">DNA-binding</keyword>
<dbReference type="Proteomes" id="UP000473885">
    <property type="component" value="Unassembled WGS sequence"/>
</dbReference>
<proteinExistence type="predicted"/>
<comment type="caution">
    <text evidence="3">The sequence shown here is derived from an EMBL/GenBank/DDBJ whole genome shotgun (WGS) entry which is preliminary data.</text>
</comment>
<reference evidence="3 4" key="1">
    <citation type="submission" date="2019-04" db="EMBL/GenBank/DDBJ databases">
        <title>Genome sequencing of Clostridium botulinum Groups I-IV and Clostridium butyricum.</title>
        <authorList>
            <person name="Brunt J."/>
            <person name="Van Vliet A.H.M."/>
            <person name="Stringer S.C."/>
            <person name="Carter A.T."/>
            <person name="Peck M.W."/>
        </authorList>
    </citation>
    <scope>NUCLEOTIDE SEQUENCE [LARGE SCALE GENOMIC DNA]</scope>
    <source>
        <strain evidence="3 4">IFR 18/094</strain>
    </source>
</reference>
<evidence type="ECO:0000256" key="1">
    <source>
        <dbReference type="ARBA" id="ARBA00023125"/>
    </source>
</evidence>
<accession>A0A6M0R7K7</accession>
<dbReference type="EMBL" id="SXDP01000002">
    <property type="protein sequence ID" value="NEZ46154.1"/>
    <property type="molecule type" value="Genomic_DNA"/>
</dbReference>
<dbReference type="InterPro" id="IPR018060">
    <property type="entry name" value="HTH_AraC"/>
</dbReference>
<dbReference type="GO" id="GO:0003700">
    <property type="term" value="F:DNA-binding transcription factor activity"/>
    <property type="evidence" value="ECO:0007669"/>
    <property type="project" value="InterPro"/>
</dbReference>
<keyword evidence="4" id="KW-1185">Reference proteome</keyword>
<dbReference type="GO" id="GO:0043565">
    <property type="term" value="F:sequence-specific DNA binding"/>
    <property type="evidence" value="ECO:0007669"/>
    <property type="project" value="InterPro"/>
</dbReference>
<evidence type="ECO:0000313" key="4">
    <source>
        <dbReference type="Proteomes" id="UP000473885"/>
    </source>
</evidence>
<evidence type="ECO:0000259" key="2">
    <source>
        <dbReference type="PROSITE" id="PS01124"/>
    </source>
</evidence>
<evidence type="ECO:0000313" key="3">
    <source>
        <dbReference type="EMBL" id="NEZ46154.1"/>
    </source>
</evidence>